<evidence type="ECO:0000256" key="2">
    <source>
        <dbReference type="ARBA" id="ARBA00022679"/>
    </source>
</evidence>
<dbReference type="InterPro" id="IPR051199">
    <property type="entry name" value="LPS_LOS_Heptosyltrfase"/>
</dbReference>
<name>A0A4V3P5C9_9FLAO</name>
<reference evidence="3 4" key="1">
    <citation type="submission" date="2019-04" db="EMBL/GenBank/DDBJ databases">
        <authorList>
            <person name="Liu A."/>
        </authorList>
    </citation>
    <scope>NUCLEOTIDE SEQUENCE [LARGE SCALE GENOMIC DNA]</scope>
    <source>
        <strain evidence="3 4">RZ03</strain>
    </source>
</reference>
<comment type="caution">
    <text evidence="3">The sequence shown here is derived from an EMBL/GenBank/DDBJ whole genome shotgun (WGS) entry which is preliminary data.</text>
</comment>
<dbReference type="SUPFAM" id="SSF53756">
    <property type="entry name" value="UDP-Glycosyltransferase/glycogen phosphorylase"/>
    <property type="match status" value="1"/>
</dbReference>
<keyword evidence="4" id="KW-1185">Reference proteome</keyword>
<keyword evidence="1" id="KW-0328">Glycosyltransferase</keyword>
<dbReference type="GO" id="GO:0008713">
    <property type="term" value="F:ADP-heptose-lipopolysaccharide heptosyltransferase activity"/>
    <property type="evidence" value="ECO:0007669"/>
    <property type="project" value="TreeGrafter"/>
</dbReference>
<evidence type="ECO:0000256" key="1">
    <source>
        <dbReference type="ARBA" id="ARBA00022676"/>
    </source>
</evidence>
<sequence length="359" mass="41123">MNQRKKFLKRINVYKRKFMHAITKNISNTKVSKKGDSINVNEIKNILICRPNHRLGNQLLTSPLVKEVISTFPNCKVDLIVNGDLSPIIFKNYNNVDKIIQLPKRPFKYPLQYIKRCMSLRKKNYDIAINGVSDSSSGRLFTLLSSSRHKIIGNPDENKRLIHKTENHIAKEQIYLLREYLTLFGNKSKEVIPSLDIKLDPAEINHGKKIVDKLATNKKNKSISIFTYATDEKCYSESWWLPFYEKLKAEFNEYNILEILPVENVSQIQFKAPSFYSKDIREIAAVIANTEIFIGADSGIMHLASASQTTTIGLFSVSDIKRYYPYSNNSTAVNTNIESTEDIIKKIKNSLNPVKKLAV</sequence>
<evidence type="ECO:0000313" key="4">
    <source>
        <dbReference type="Proteomes" id="UP000307602"/>
    </source>
</evidence>
<accession>A0A4V3P5C9</accession>
<protein>
    <submittedName>
        <fullName evidence="3">Lipopolysaccharide heptosyltransferase family protein</fullName>
    </submittedName>
</protein>
<dbReference type="Pfam" id="PF01075">
    <property type="entry name" value="Glyco_transf_9"/>
    <property type="match status" value="1"/>
</dbReference>
<organism evidence="3 4">
    <name type="scientific">Flavivirga rizhaonensis</name>
    <dbReference type="NCBI Taxonomy" id="2559571"/>
    <lineage>
        <taxon>Bacteria</taxon>
        <taxon>Pseudomonadati</taxon>
        <taxon>Bacteroidota</taxon>
        <taxon>Flavobacteriia</taxon>
        <taxon>Flavobacteriales</taxon>
        <taxon>Flavobacteriaceae</taxon>
        <taxon>Flavivirga</taxon>
    </lineage>
</organism>
<evidence type="ECO:0000313" key="3">
    <source>
        <dbReference type="EMBL" id="TGV04864.1"/>
    </source>
</evidence>
<dbReference type="OrthoDB" id="9797795at2"/>
<dbReference type="GO" id="GO:0009244">
    <property type="term" value="P:lipopolysaccharide core region biosynthetic process"/>
    <property type="evidence" value="ECO:0007669"/>
    <property type="project" value="TreeGrafter"/>
</dbReference>
<gene>
    <name evidence="3" type="ORF">EM932_01710</name>
</gene>
<dbReference type="Gene3D" id="3.40.50.2000">
    <property type="entry name" value="Glycogen Phosphorylase B"/>
    <property type="match status" value="2"/>
</dbReference>
<proteinExistence type="predicted"/>
<dbReference type="AlphaFoldDB" id="A0A4V3P5C9"/>
<dbReference type="InterPro" id="IPR002201">
    <property type="entry name" value="Glyco_trans_9"/>
</dbReference>
<dbReference type="EMBL" id="SRSO01000001">
    <property type="protein sequence ID" value="TGV04864.1"/>
    <property type="molecule type" value="Genomic_DNA"/>
</dbReference>
<dbReference type="PANTHER" id="PTHR30160:SF7">
    <property type="entry name" value="ADP-HEPTOSE--LPS HEPTOSYLTRANSFERASE 2"/>
    <property type="match status" value="1"/>
</dbReference>
<dbReference type="RefSeq" id="WP_135874821.1">
    <property type="nucleotide sequence ID" value="NZ_SRSO01000001.1"/>
</dbReference>
<keyword evidence="2 3" id="KW-0808">Transferase</keyword>
<dbReference type="GO" id="GO:0005829">
    <property type="term" value="C:cytosol"/>
    <property type="evidence" value="ECO:0007669"/>
    <property type="project" value="TreeGrafter"/>
</dbReference>
<dbReference type="CDD" id="cd03789">
    <property type="entry name" value="GT9_LPS_heptosyltransferase"/>
    <property type="match status" value="1"/>
</dbReference>
<dbReference type="PANTHER" id="PTHR30160">
    <property type="entry name" value="TETRAACYLDISACCHARIDE 4'-KINASE-RELATED"/>
    <property type="match status" value="1"/>
</dbReference>
<dbReference type="Proteomes" id="UP000307602">
    <property type="component" value="Unassembled WGS sequence"/>
</dbReference>